<dbReference type="InterPro" id="IPR004045">
    <property type="entry name" value="Glutathione_S-Trfase_N"/>
</dbReference>
<evidence type="ECO:0000313" key="3">
    <source>
        <dbReference type="EMBL" id="CEA13872.1"/>
    </source>
</evidence>
<reference evidence="2 5" key="1">
    <citation type="submission" date="2013-12" db="EMBL/GenBank/DDBJ databases">
        <title>The complete genome sequence of Methanobacterium sp. BRM9.</title>
        <authorList>
            <consortium name="Pastoral Greenhouse Gas Research Consortium"/>
            <person name="Kelly W.J."/>
            <person name="Leahy S.C."/>
            <person name="Perry R."/>
            <person name="Li D."/>
            <person name="Altermann E."/>
            <person name="Lambie S.C."/>
            <person name="Attwood G.T."/>
        </authorList>
    </citation>
    <scope>NUCLEOTIDE SEQUENCE [LARGE SCALE GENOMIC DNA]</scope>
    <source>
        <strain evidence="2 5">BRM9</strain>
    </source>
</reference>
<evidence type="ECO:0000313" key="4">
    <source>
        <dbReference type="EMBL" id="MBF4473870.1"/>
    </source>
</evidence>
<dbReference type="InterPro" id="IPR002109">
    <property type="entry name" value="Glutaredoxin"/>
</dbReference>
<evidence type="ECO:0000313" key="5">
    <source>
        <dbReference type="Proteomes" id="UP000029661"/>
    </source>
</evidence>
<gene>
    <name evidence="2" type="ORF">BRM9_2142</name>
    <name evidence="3" type="ORF">DSM1535_1539</name>
    <name evidence="4" type="ORF">ISP06_00150</name>
</gene>
<dbReference type="KEGG" id="mfc:BRM9_2142"/>
<reference evidence="3" key="2">
    <citation type="submission" date="2014-08" db="EMBL/GenBank/DDBJ databases">
        <authorList>
            <person name="Wibberg D."/>
        </authorList>
    </citation>
    <scope>NUCLEOTIDE SEQUENCE</scope>
</reference>
<dbReference type="Pfam" id="PF00462">
    <property type="entry name" value="Glutaredoxin"/>
    <property type="match status" value="1"/>
</dbReference>
<reference evidence="4" key="3">
    <citation type="submission" date="2020-10" db="EMBL/GenBank/DDBJ databases">
        <title>Dehalococcoides mccartyi of a TCE/Cr reducing biochatode.</title>
        <authorList>
            <person name="Matturro B."/>
        </authorList>
    </citation>
    <scope>NUCLEOTIDE SEQUENCE</scope>
    <source>
        <strain evidence="4">Bin2</strain>
    </source>
</reference>
<dbReference type="Proteomes" id="UP000606900">
    <property type="component" value="Unassembled WGS sequence"/>
</dbReference>
<dbReference type="CDD" id="cd02976">
    <property type="entry name" value="NrdH"/>
    <property type="match status" value="1"/>
</dbReference>
<dbReference type="PROSITE" id="PS50404">
    <property type="entry name" value="GST_NTER"/>
    <property type="match status" value="1"/>
</dbReference>
<dbReference type="AlphaFoldDB" id="A0A090I980"/>
<dbReference type="Gene3D" id="3.40.30.10">
    <property type="entry name" value="Glutaredoxin"/>
    <property type="match status" value="1"/>
</dbReference>
<protein>
    <submittedName>
        <fullName evidence="2 4">Glutaredoxin</fullName>
    </submittedName>
</protein>
<dbReference type="KEGG" id="mfi:DSM1535_1539"/>
<dbReference type="Proteomes" id="UP000029661">
    <property type="component" value="Chromosome"/>
</dbReference>
<sequence length="92" mass="10595">MLMEHVDGENKGKTVLFALSTCGWCKKTRMLLEELGVEYDYIYVDLLQGAERKEAIENVEKWNPKLSFPTLVINDEETIVGFNEDKVREILG</sequence>
<dbReference type="EMBL" id="JADIIL010000002">
    <property type="protein sequence ID" value="MBF4473870.1"/>
    <property type="molecule type" value="Genomic_DNA"/>
</dbReference>
<evidence type="ECO:0000259" key="1">
    <source>
        <dbReference type="PROSITE" id="PS50404"/>
    </source>
</evidence>
<proteinExistence type="predicted"/>
<organism evidence="3">
    <name type="scientific">Methanobacterium formicicum</name>
    <dbReference type="NCBI Taxonomy" id="2162"/>
    <lineage>
        <taxon>Archaea</taxon>
        <taxon>Methanobacteriati</taxon>
        <taxon>Methanobacteriota</taxon>
        <taxon>Methanomada group</taxon>
        <taxon>Methanobacteria</taxon>
        <taxon>Methanobacteriales</taxon>
        <taxon>Methanobacteriaceae</taxon>
        <taxon>Methanobacterium</taxon>
    </lineage>
</organism>
<feature type="domain" description="GST N-terminal" evidence="1">
    <location>
        <begin position="12"/>
        <end position="92"/>
    </location>
</feature>
<name>A0A090I980_METFO</name>
<dbReference type="GeneID" id="24793310"/>
<evidence type="ECO:0000313" key="2">
    <source>
        <dbReference type="EMBL" id="AIS32944.1"/>
    </source>
</evidence>
<dbReference type="STRING" id="2162.BRM9_2142"/>
<dbReference type="PROSITE" id="PS51354">
    <property type="entry name" value="GLUTAREDOXIN_2"/>
    <property type="match status" value="1"/>
</dbReference>
<dbReference type="EMBL" id="LN515531">
    <property type="protein sequence ID" value="CEA13872.1"/>
    <property type="molecule type" value="Genomic_DNA"/>
</dbReference>
<dbReference type="InterPro" id="IPR036249">
    <property type="entry name" value="Thioredoxin-like_sf"/>
</dbReference>
<dbReference type="SUPFAM" id="SSF52833">
    <property type="entry name" value="Thioredoxin-like"/>
    <property type="match status" value="1"/>
</dbReference>
<dbReference type="EMBL" id="CP006933">
    <property type="protein sequence ID" value="AIS32944.1"/>
    <property type="molecule type" value="Genomic_DNA"/>
</dbReference>
<dbReference type="OrthoDB" id="73564at2157"/>
<dbReference type="RefSeq" id="WP_048073011.1">
    <property type="nucleotide sequence ID" value="NZ_CP006933.1"/>
</dbReference>
<dbReference type="PATRIC" id="fig|2162.9.peg.1577"/>
<accession>A0A090I980</accession>